<evidence type="ECO:0000313" key="10">
    <source>
        <dbReference type="Proteomes" id="UP000430345"/>
    </source>
</evidence>
<dbReference type="InterPro" id="IPR012259">
    <property type="entry name" value="DHFR"/>
</dbReference>
<evidence type="ECO:0000256" key="7">
    <source>
        <dbReference type="PIRNR" id="PIRNR000194"/>
    </source>
</evidence>
<comment type="caution">
    <text evidence="9">The sequence shown here is derived from an EMBL/GenBank/DDBJ whole genome shotgun (WGS) entry which is preliminary data.</text>
</comment>
<keyword evidence="10" id="KW-1185">Reference proteome</keyword>
<dbReference type="SUPFAM" id="SSF53597">
    <property type="entry name" value="Dihydrofolate reductase-like"/>
    <property type="match status" value="1"/>
</dbReference>
<dbReference type="Gene3D" id="3.40.430.10">
    <property type="entry name" value="Dihydrofolate Reductase, subunit A"/>
    <property type="match status" value="1"/>
</dbReference>
<protein>
    <recommendedName>
        <fullName evidence="3 7">Dihydrofolate reductase</fullName>
        <ecNumber evidence="3 7">1.5.1.3</ecNumber>
    </recommendedName>
</protein>
<dbReference type="UniPathway" id="UPA00077">
    <property type="reaction ID" value="UER00158"/>
</dbReference>
<name>A0A6I1MQI6_9CLOT</name>
<dbReference type="GO" id="GO:0046655">
    <property type="term" value="P:folic acid metabolic process"/>
    <property type="evidence" value="ECO:0007669"/>
    <property type="project" value="TreeGrafter"/>
</dbReference>
<dbReference type="InterPro" id="IPR001796">
    <property type="entry name" value="DHFR_dom"/>
</dbReference>
<dbReference type="Pfam" id="PF00186">
    <property type="entry name" value="DHFR_1"/>
    <property type="match status" value="1"/>
</dbReference>
<proteinExistence type="inferred from homology"/>
<dbReference type="OrthoDB" id="9804315at2"/>
<organism evidence="9 10">
    <name type="scientific">Clostridium tarantellae</name>
    <dbReference type="NCBI Taxonomy" id="39493"/>
    <lineage>
        <taxon>Bacteria</taxon>
        <taxon>Bacillati</taxon>
        <taxon>Bacillota</taxon>
        <taxon>Clostridia</taxon>
        <taxon>Eubacteriales</taxon>
        <taxon>Clostridiaceae</taxon>
        <taxon>Clostridium</taxon>
    </lineage>
</organism>
<evidence type="ECO:0000259" key="8">
    <source>
        <dbReference type="PROSITE" id="PS51330"/>
    </source>
</evidence>
<dbReference type="GO" id="GO:0046452">
    <property type="term" value="P:dihydrofolate metabolic process"/>
    <property type="evidence" value="ECO:0007669"/>
    <property type="project" value="TreeGrafter"/>
</dbReference>
<evidence type="ECO:0000256" key="6">
    <source>
        <dbReference type="ARBA" id="ARBA00023002"/>
    </source>
</evidence>
<gene>
    <name evidence="9" type="ORF">GBZ86_12215</name>
</gene>
<comment type="pathway">
    <text evidence="1 7">Cofactor biosynthesis; tetrahydrofolate biosynthesis; 5,6,7,8-tetrahydrofolate from 7,8-dihydrofolate: step 1/1.</text>
</comment>
<keyword evidence="4 7" id="KW-0554">One-carbon metabolism</keyword>
<comment type="catalytic activity">
    <reaction evidence="7">
        <text>(6S)-5,6,7,8-tetrahydrofolate + NADP(+) = 7,8-dihydrofolate + NADPH + H(+)</text>
        <dbReference type="Rhea" id="RHEA:15009"/>
        <dbReference type="ChEBI" id="CHEBI:15378"/>
        <dbReference type="ChEBI" id="CHEBI:57451"/>
        <dbReference type="ChEBI" id="CHEBI:57453"/>
        <dbReference type="ChEBI" id="CHEBI:57783"/>
        <dbReference type="ChEBI" id="CHEBI:58349"/>
        <dbReference type="EC" id="1.5.1.3"/>
    </reaction>
</comment>
<evidence type="ECO:0000313" key="9">
    <source>
        <dbReference type="EMBL" id="MPQ44512.1"/>
    </source>
</evidence>
<dbReference type="PANTHER" id="PTHR48069">
    <property type="entry name" value="DIHYDROFOLATE REDUCTASE"/>
    <property type="match status" value="1"/>
</dbReference>
<dbReference type="EC" id="1.5.1.3" evidence="3 7"/>
<comment type="similarity">
    <text evidence="2 7">Belongs to the dihydrofolate reductase family.</text>
</comment>
<accession>A0A6I1MQI6</accession>
<feature type="domain" description="DHFR" evidence="8">
    <location>
        <begin position="1"/>
        <end position="161"/>
    </location>
</feature>
<evidence type="ECO:0000256" key="2">
    <source>
        <dbReference type="ARBA" id="ARBA00009539"/>
    </source>
</evidence>
<keyword evidence="5 7" id="KW-0521">NADP</keyword>
<sequence length="161" mass="19185">MFSIIVALDNNNLIGKNNSLIWHIPDDLKRFKEITNGHKIIMGRKTFESLPKVLPNRKHIIITRNKNFNIIHDDVEILNDIQPLINKYYKCKEEIFIIGGGEIYSLFLPYAKKLYITKILNEFNGDVYFPKINISQWMNIYSSKIMYYNELKFIYKTYKKL</sequence>
<dbReference type="GO" id="GO:0050661">
    <property type="term" value="F:NADP binding"/>
    <property type="evidence" value="ECO:0007669"/>
    <property type="project" value="InterPro"/>
</dbReference>
<dbReference type="PROSITE" id="PS51330">
    <property type="entry name" value="DHFR_2"/>
    <property type="match status" value="1"/>
</dbReference>
<dbReference type="GO" id="GO:0046654">
    <property type="term" value="P:tetrahydrofolate biosynthetic process"/>
    <property type="evidence" value="ECO:0007669"/>
    <property type="project" value="UniProtKB-UniPathway"/>
</dbReference>
<dbReference type="PANTHER" id="PTHR48069:SF3">
    <property type="entry name" value="DIHYDROFOLATE REDUCTASE"/>
    <property type="match status" value="1"/>
</dbReference>
<evidence type="ECO:0000256" key="5">
    <source>
        <dbReference type="ARBA" id="ARBA00022857"/>
    </source>
</evidence>
<reference evidence="9 10" key="1">
    <citation type="submission" date="2019-10" db="EMBL/GenBank/DDBJ databases">
        <title>The Genome Sequence of Clostridium tarantellae Isolated from Fish Brain.</title>
        <authorList>
            <person name="Bano L."/>
            <person name="Kiel M."/>
            <person name="Sales G."/>
            <person name="Doxey A.C."/>
            <person name="Mansfield M.J."/>
            <person name="Schiavone M."/>
            <person name="Rossetto O."/>
            <person name="Pirazzini M."/>
            <person name="Dobrindt U."/>
            <person name="Montecucco C."/>
        </authorList>
    </citation>
    <scope>NUCLEOTIDE SEQUENCE [LARGE SCALE GENOMIC DNA]</scope>
    <source>
        <strain evidence="9 10">DSM 3997</strain>
    </source>
</reference>
<dbReference type="PRINTS" id="PR00070">
    <property type="entry name" value="DHFR"/>
</dbReference>
<dbReference type="RefSeq" id="WP_152891049.1">
    <property type="nucleotide sequence ID" value="NZ_WHJC01000234.1"/>
</dbReference>
<dbReference type="CDD" id="cd00209">
    <property type="entry name" value="DHFR"/>
    <property type="match status" value="1"/>
</dbReference>
<evidence type="ECO:0000256" key="1">
    <source>
        <dbReference type="ARBA" id="ARBA00004903"/>
    </source>
</evidence>
<comment type="function">
    <text evidence="7">Key enzyme in folate metabolism. Catalyzes an essential reaction for de novo glycine and purine synthesis, and for DNA precursor synthesis.</text>
</comment>
<evidence type="ECO:0000256" key="4">
    <source>
        <dbReference type="ARBA" id="ARBA00022563"/>
    </source>
</evidence>
<dbReference type="AlphaFoldDB" id="A0A6I1MQI6"/>
<dbReference type="GO" id="GO:0004146">
    <property type="term" value="F:dihydrofolate reductase activity"/>
    <property type="evidence" value="ECO:0007669"/>
    <property type="project" value="UniProtKB-EC"/>
</dbReference>
<evidence type="ECO:0000256" key="3">
    <source>
        <dbReference type="ARBA" id="ARBA00012856"/>
    </source>
</evidence>
<dbReference type="GO" id="GO:0006730">
    <property type="term" value="P:one-carbon metabolic process"/>
    <property type="evidence" value="ECO:0007669"/>
    <property type="project" value="UniProtKB-KW"/>
</dbReference>
<dbReference type="InterPro" id="IPR024072">
    <property type="entry name" value="DHFR-like_dom_sf"/>
</dbReference>
<dbReference type="EMBL" id="WHJC01000234">
    <property type="protein sequence ID" value="MPQ44512.1"/>
    <property type="molecule type" value="Genomic_DNA"/>
</dbReference>
<dbReference type="GO" id="GO:0005829">
    <property type="term" value="C:cytosol"/>
    <property type="evidence" value="ECO:0007669"/>
    <property type="project" value="TreeGrafter"/>
</dbReference>
<dbReference type="Proteomes" id="UP000430345">
    <property type="component" value="Unassembled WGS sequence"/>
</dbReference>
<keyword evidence="6 7" id="KW-0560">Oxidoreductase</keyword>
<dbReference type="PIRSF" id="PIRSF000194">
    <property type="entry name" value="DHFR"/>
    <property type="match status" value="1"/>
</dbReference>